<protein>
    <submittedName>
        <fullName evidence="1">Uncharacterized protein</fullName>
    </submittedName>
</protein>
<organism evidence="1">
    <name type="scientific">viral metagenome</name>
    <dbReference type="NCBI Taxonomy" id="1070528"/>
    <lineage>
        <taxon>unclassified sequences</taxon>
        <taxon>metagenomes</taxon>
        <taxon>organismal metagenomes</taxon>
    </lineage>
</organism>
<dbReference type="AlphaFoldDB" id="A0A6M3KTY3"/>
<dbReference type="EMBL" id="MT142583">
    <property type="protein sequence ID" value="QJA85593.1"/>
    <property type="molecule type" value="Genomic_DNA"/>
</dbReference>
<name>A0A6M3KTY3_9ZZZZ</name>
<gene>
    <name evidence="1" type="ORF">MM415B02202_0032</name>
</gene>
<evidence type="ECO:0000313" key="1">
    <source>
        <dbReference type="EMBL" id="QJA85593.1"/>
    </source>
</evidence>
<reference evidence="1" key="1">
    <citation type="submission" date="2020-03" db="EMBL/GenBank/DDBJ databases">
        <title>The deep terrestrial virosphere.</title>
        <authorList>
            <person name="Holmfeldt K."/>
            <person name="Nilsson E."/>
            <person name="Simone D."/>
            <person name="Lopez-Fernandez M."/>
            <person name="Wu X."/>
            <person name="de Brujin I."/>
            <person name="Lundin D."/>
            <person name="Andersson A."/>
            <person name="Bertilsson S."/>
            <person name="Dopson M."/>
        </authorList>
    </citation>
    <scope>NUCLEOTIDE SEQUENCE</scope>
    <source>
        <strain evidence="1">MM415B02202</strain>
    </source>
</reference>
<sequence>MTEMTQTLRDKIHGQIVRKLASQVEKMNKSSVDLSHILNYAEYNKLGIRFSSHMVVLHSETLFSLEEGAIVHFIHQVQIQHPTHKTMPISPGIYQVRKQQEIDPDTREIDSVQD</sequence>
<proteinExistence type="predicted"/>
<accession>A0A6M3KTY3</accession>